<dbReference type="OrthoDB" id="2410127at2759"/>
<keyword evidence="2" id="KW-0812">Transmembrane</keyword>
<proteinExistence type="predicted"/>
<sequence>MTDPSRQPIANTTGLVARAKIDARLAQESTGKGDHTVHGIPPFTVPRADGTLEASPHISTDAPRTATARMMRRRQNEIVQGGDQDGDGNHTNQQGYRDGHSEDNGGGDNGGDRAGASSQKSRQSQRGKDGGLSEHQHGPAGKLKSGLATKRPLLQRVRKATLPVAFGALIGWWYDAIDVLIYRNDSRIKGTLLTFSLLCLLTMLSIFFYLEFIRPRILGMQTNYVSWEKELLYPIRIATASLVTGCIGANIALWPVWHFSTLFVLSVLAVALVNFLGIFF</sequence>
<dbReference type="Proteomes" id="UP000738325">
    <property type="component" value="Unassembled WGS sequence"/>
</dbReference>
<dbReference type="Pfam" id="PF20479">
    <property type="entry name" value="TMEM128"/>
    <property type="match status" value="1"/>
</dbReference>
<feature type="compositionally biased region" description="Gly residues" evidence="1">
    <location>
        <begin position="104"/>
        <end position="113"/>
    </location>
</feature>
<organism evidence="3 4">
    <name type="scientific">Dissophora globulifera</name>
    <dbReference type="NCBI Taxonomy" id="979702"/>
    <lineage>
        <taxon>Eukaryota</taxon>
        <taxon>Fungi</taxon>
        <taxon>Fungi incertae sedis</taxon>
        <taxon>Mucoromycota</taxon>
        <taxon>Mortierellomycotina</taxon>
        <taxon>Mortierellomycetes</taxon>
        <taxon>Mortierellales</taxon>
        <taxon>Mortierellaceae</taxon>
        <taxon>Dissophora</taxon>
    </lineage>
</organism>
<feature type="region of interest" description="Disordered" evidence="1">
    <location>
        <begin position="26"/>
        <end position="145"/>
    </location>
</feature>
<reference evidence="3" key="1">
    <citation type="journal article" date="2020" name="Fungal Divers.">
        <title>Resolving the Mortierellaceae phylogeny through synthesis of multi-gene phylogenetics and phylogenomics.</title>
        <authorList>
            <person name="Vandepol N."/>
            <person name="Liber J."/>
            <person name="Desiro A."/>
            <person name="Na H."/>
            <person name="Kennedy M."/>
            <person name="Barry K."/>
            <person name="Grigoriev I.V."/>
            <person name="Miller A.N."/>
            <person name="O'Donnell K."/>
            <person name="Stajich J.E."/>
            <person name="Bonito G."/>
        </authorList>
    </citation>
    <scope>NUCLEOTIDE SEQUENCE</scope>
    <source>
        <strain evidence="3">REB-010B</strain>
    </source>
</reference>
<feature type="compositionally biased region" description="Basic and acidic residues" evidence="1">
    <location>
        <begin position="126"/>
        <end position="137"/>
    </location>
</feature>
<dbReference type="EMBL" id="JAAAIP010000677">
    <property type="protein sequence ID" value="KAG0313742.1"/>
    <property type="molecule type" value="Genomic_DNA"/>
</dbReference>
<accession>A0A9P6UPG3</accession>
<keyword evidence="4" id="KW-1185">Reference proteome</keyword>
<protein>
    <submittedName>
        <fullName evidence="3">Uncharacterized protein</fullName>
    </submittedName>
</protein>
<feature type="transmembrane region" description="Helical" evidence="2">
    <location>
        <begin position="259"/>
        <end position="279"/>
    </location>
</feature>
<feature type="transmembrane region" description="Helical" evidence="2">
    <location>
        <begin position="231"/>
        <end position="253"/>
    </location>
</feature>
<feature type="transmembrane region" description="Helical" evidence="2">
    <location>
        <begin position="160"/>
        <end position="182"/>
    </location>
</feature>
<dbReference type="PANTHER" id="PTHR31134:SF1">
    <property type="entry name" value="TRANSMEMBRANE PROTEIN 128"/>
    <property type="match status" value="1"/>
</dbReference>
<name>A0A9P6UPG3_9FUNG</name>
<keyword evidence="2" id="KW-1133">Transmembrane helix</keyword>
<feature type="transmembrane region" description="Helical" evidence="2">
    <location>
        <begin position="188"/>
        <end position="210"/>
    </location>
</feature>
<dbReference type="InterPro" id="IPR033579">
    <property type="entry name" value="TMEM128"/>
</dbReference>
<comment type="caution">
    <text evidence="3">The sequence shown here is derived from an EMBL/GenBank/DDBJ whole genome shotgun (WGS) entry which is preliminary data.</text>
</comment>
<evidence type="ECO:0000313" key="3">
    <source>
        <dbReference type="EMBL" id="KAG0313742.1"/>
    </source>
</evidence>
<dbReference type="AlphaFoldDB" id="A0A9P6UPG3"/>
<feature type="compositionally biased region" description="Low complexity" evidence="1">
    <location>
        <begin position="114"/>
        <end position="124"/>
    </location>
</feature>
<dbReference type="PANTHER" id="PTHR31134">
    <property type="entry name" value="TRANSMEMBRANE PROTEIN 128"/>
    <property type="match status" value="1"/>
</dbReference>
<evidence type="ECO:0000313" key="4">
    <source>
        <dbReference type="Proteomes" id="UP000738325"/>
    </source>
</evidence>
<feature type="compositionally biased region" description="Basic and acidic residues" evidence="1">
    <location>
        <begin position="26"/>
        <end position="37"/>
    </location>
</feature>
<gene>
    <name evidence="3" type="ORF">BGZ99_008599</name>
</gene>
<evidence type="ECO:0000256" key="1">
    <source>
        <dbReference type="SAM" id="MobiDB-lite"/>
    </source>
</evidence>
<evidence type="ECO:0000256" key="2">
    <source>
        <dbReference type="SAM" id="Phobius"/>
    </source>
</evidence>
<keyword evidence="2" id="KW-0472">Membrane</keyword>